<keyword evidence="1" id="KW-0472">Membrane</keyword>
<dbReference type="OrthoDB" id="675873at2"/>
<evidence type="ECO:0000313" key="2">
    <source>
        <dbReference type="EMBL" id="TWI15169.1"/>
    </source>
</evidence>
<evidence type="ECO:0000256" key="1">
    <source>
        <dbReference type="SAM" id="Phobius"/>
    </source>
</evidence>
<dbReference type="InterPro" id="IPR022134">
    <property type="entry name" value="DUF3667"/>
</dbReference>
<name>V6RYE7_9FLAO</name>
<feature type="transmembrane region" description="Helical" evidence="1">
    <location>
        <begin position="82"/>
        <end position="104"/>
    </location>
</feature>
<keyword evidence="3" id="KW-1185">Reference proteome</keyword>
<comment type="caution">
    <text evidence="2">The sequence shown here is derived from an EMBL/GenBank/DDBJ whole genome shotgun (WGS) entry which is preliminary data.</text>
</comment>
<sequence>MSKGVLREDKTCLNCGNIVEERFCPQCGQENTETRKSFHYLFTHFVEDLIHYDSSFWNTMKYLLFYPARLTREYLSGRRQRFVLPVKLYIFISFVTFFLSGFVIDEKDLKLGGENSPVKFTKSENAANLKLWDSSDSIPKTKNRYNYNWMDEYGWFGQYKTVKALDSSQNLLPQKEKLSKIQYWYTKKMITVAEHNTFRQAFNKSLLHFKQNLPKVLFLYLPIFAFWLWLFHGKKRWYYFDHGIFTLHYFSFLLLLTSLFIISEWIFSYTDFILFNILQGLLRTAFFLWPVIYFYKAHKRLYGENKFISFIKSSTLFFINFVFLWIVLVCYILYTAMTIQ</sequence>
<feature type="transmembrane region" description="Helical" evidence="1">
    <location>
        <begin position="316"/>
        <end position="334"/>
    </location>
</feature>
<feature type="transmembrane region" description="Helical" evidence="1">
    <location>
        <begin position="273"/>
        <end position="295"/>
    </location>
</feature>
<gene>
    <name evidence="2" type="ORF">IP98_00158</name>
</gene>
<dbReference type="RefSeq" id="WP_023571675.1">
    <property type="nucleotide sequence ID" value="NZ_AVBI01000019.1"/>
</dbReference>
<proteinExistence type="predicted"/>
<feature type="transmembrane region" description="Helical" evidence="1">
    <location>
        <begin position="243"/>
        <end position="267"/>
    </location>
</feature>
<dbReference type="Pfam" id="PF12412">
    <property type="entry name" value="DUF3667"/>
    <property type="match status" value="1"/>
</dbReference>
<reference evidence="2 3" key="1">
    <citation type="journal article" date="2015" name="Stand. Genomic Sci.">
        <title>Genomic Encyclopedia of Bacterial and Archaeal Type Strains, Phase III: the genomes of soil and plant-associated and newly described type strains.</title>
        <authorList>
            <person name="Whitman W.B."/>
            <person name="Woyke T."/>
            <person name="Klenk H.P."/>
            <person name="Zhou Y."/>
            <person name="Lilburn T.G."/>
            <person name="Beck B.J."/>
            <person name="De Vos P."/>
            <person name="Vandamme P."/>
            <person name="Eisen J.A."/>
            <person name="Garrity G."/>
            <person name="Hugenholtz P."/>
            <person name="Kyrpides N.C."/>
        </authorList>
    </citation>
    <scope>NUCLEOTIDE SEQUENCE [LARGE SCALE GENOMIC DNA]</scope>
    <source>
        <strain evidence="2 3">CGMCC 1.7270</strain>
    </source>
</reference>
<evidence type="ECO:0000313" key="3">
    <source>
        <dbReference type="Proteomes" id="UP000319848"/>
    </source>
</evidence>
<accession>V6RYE7</accession>
<dbReference type="AlphaFoldDB" id="V6RYE7"/>
<keyword evidence="1" id="KW-1133">Transmembrane helix</keyword>
<organism evidence="2 3">
    <name type="scientific">Flavobacterium cauense R2A-7</name>
    <dbReference type="NCBI Taxonomy" id="1341154"/>
    <lineage>
        <taxon>Bacteria</taxon>
        <taxon>Pseudomonadati</taxon>
        <taxon>Bacteroidota</taxon>
        <taxon>Flavobacteriia</taxon>
        <taxon>Flavobacteriales</taxon>
        <taxon>Flavobacteriaceae</taxon>
        <taxon>Flavobacterium</taxon>
    </lineage>
</organism>
<feature type="transmembrane region" description="Helical" evidence="1">
    <location>
        <begin position="213"/>
        <end position="231"/>
    </location>
</feature>
<dbReference type="EMBL" id="VLKQ01000001">
    <property type="protein sequence ID" value="TWI15169.1"/>
    <property type="molecule type" value="Genomic_DNA"/>
</dbReference>
<dbReference type="Proteomes" id="UP000319848">
    <property type="component" value="Unassembled WGS sequence"/>
</dbReference>
<keyword evidence="1" id="KW-0812">Transmembrane</keyword>
<protein>
    <submittedName>
        <fullName evidence="2">Uncharacterized protein DUF3667</fullName>
    </submittedName>
</protein>
<dbReference type="STRING" id="1341154.FCR2A7T_25820"/>